<evidence type="ECO:0000256" key="8">
    <source>
        <dbReference type="ARBA" id="ARBA00022640"/>
    </source>
</evidence>
<organism evidence="24 25">
    <name type="scientific">Theileria equi strain WA</name>
    <dbReference type="NCBI Taxonomy" id="1537102"/>
    <lineage>
        <taxon>Eukaryota</taxon>
        <taxon>Sar</taxon>
        <taxon>Alveolata</taxon>
        <taxon>Apicomplexa</taxon>
        <taxon>Aconoidasida</taxon>
        <taxon>Piroplasmida</taxon>
        <taxon>Theileriidae</taxon>
        <taxon>Theileria</taxon>
    </lineage>
</organism>
<dbReference type="AlphaFoldDB" id="L0B144"/>
<dbReference type="VEuPathDB" id="PiroplasmaDB:BEWA_006420"/>
<dbReference type="InterPro" id="IPR007121">
    <property type="entry name" value="RNA_pol_bsu_CS"/>
</dbReference>
<dbReference type="GeneID" id="15805796"/>
<evidence type="ECO:0000313" key="25">
    <source>
        <dbReference type="Proteomes" id="UP000031512"/>
    </source>
</evidence>
<accession>L0B144</accession>
<keyword evidence="8" id="KW-0934">Plastid</keyword>
<comment type="similarity">
    <text evidence="4 18">Belongs to the RNA polymerase beta chain family.</text>
</comment>
<keyword evidence="13" id="KW-0862">Zinc</keyword>
<evidence type="ECO:0000256" key="4">
    <source>
        <dbReference type="ARBA" id="ARBA00006835"/>
    </source>
</evidence>
<feature type="domain" description="RNA polymerase Rpb2" evidence="21">
    <location>
        <begin position="1164"/>
        <end position="1261"/>
    </location>
</feature>
<dbReference type="Gene3D" id="3.90.1100.10">
    <property type="match status" value="2"/>
</dbReference>
<dbReference type="InterPro" id="IPR015712">
    <property type="entry name" value="DNA-dir_RNA_pol_su2"/>
</dbReference>
<keyword evidence="16" id="KW-0539">Nucleus</keyword>
<dbReference type="Pfam" id="PF00562">
    <property type="entry name" value="RNA_pol_Rpb2_6"/>
    <property type="match status" value="1"/>
</dbReference>
<dbReference type="Proteomes" id="UP000031512">
    <property type="component" value="Chromosome 3"/>
</dbReference>
<keyword evidence="10 19" id="KW-0548">Nucleotidyltransferase</keyword>
<evidence type="ECO:0000256" key="6">
    <source>
        <dbReference type="ARBA" id="ARBA00021955"/>
    </source>
</evidence>
<name>L0B144_THEEQ</name>
<evidence type="ECO:0000256" key="12">
    <source>
        <dbReference type="ARBA" id="ARBA00022771"/>
    </source>
</evidence>
<dbReference type="GO" id="GO:0000428">
    <property type="term" value="C:DNA-directed RNA polymerase complex"/>
    <property type="evidence" value="ECO:0007669"/>
    <property type="project" value="UniProtKB-KW"/>
</dbReference>
<dbReference type="KEGG" id="beq:BEWA_006420"/>
<evidence type="ECO:0000256" key="3">
    <source>
        <dbReference type="ARBA" id="ARBA00004467"/>
    </source>
</evidence>
<dbReference type="GO" id="GO:0003899">
    <property type="term" value="F:DNA-directed RNA polymerase activity"/>
    <property type="evidence" value="ECO:0007669"/>
    <property type="project" value="UniProtKB-EC"/>
</dbReference>
<dbReference type="InterPro" id="IPR007120">
    <property type="entry name" value="DNA-dir_RNAP_su2_dom"/>
</dbReference>
<dbReference type="InterPro" id="IPR037034">
    <property type="entry name" value="RNA_pol_Rpb2_2_sf"/>
</dbReference>
<dbReference type="GO" id="GO:0006351">
    <property type="term" value="P:DNA-templated transcription"/>
    <property type="evidence" value="ECO:0007669"/>
    <property type="project" value="InterPro"/>
</dbReference>
<reference evidence="24 25" key="1">
    <citation type="journal article" date="2012" name="BMC Genomics">
        <title>Comparative genomic analysis and phylogenetic position of Theileria equi.</title>
        <authorList>
            <person name="Kappmeyer L.S."/>
            <person name="Thiagarajan M."/>
            <person name="Herndon D.R."/>
            <person name="Ramsay J.D."/>
            <person name="Caler E."/>
            <person name="Djikeng A."/>
            <person name="Gillespie J.J."/>
            <person name="Lau A.O."/>
            <person name="Roalson E.H."/>
            <person name="Silva J.C."/>
            <person name="Silva M.G."/>
            <person name="Suarez C.E."/>
            <person name="Ueti M.W."/>
            <person name="Nene V.M."/>
            <person name="Mealey R.H."/>
            <person name="Knowles D.P."/>
            <person name="Brayton K.A."/>
        </authorList>
    </citation>
    <scope>NUCLEOTIDE SEQUENCE [LARGE SCALE GENOMIC DNA]</scope>
    <source>
        <strain evidence="24 25">WA</strain>
    </source>
</reference>
<evidence type="ECO:0000256" key="7">
    <source>
        <dbReference type="ARBA" id="ARBA00022478"/>
    </source>
</evidence>
<protein>
    <recommendedName>
        <fullName evidence="6 19">DNA-directed RNA polymerase subunit beta</fullName>
        <ecNumber evidence="5 19">2.7.7.6</ecNumber>
    </recommendedName>
</protein>
<dbReference type="InterPro" id="IPR007645">
    <property type="entry name" value="RNA_pol_Rpb2_3"/>
</dbReference>
<evidence type="ECO:0000259" key="20">
    <source>
        <dbReference type="Pfam" id="PF00562"/>
    </source>
</evidence>
<keyword evidence="11" id="KW-0479">Metal-binding</keyword>
<dbReference type="GO" id="GO:0032549">
    <property type="term" value="F:ribonucleoside binding"/>
    <property type="evidence" value="ECO:0007669"/>
    <property type="project" value="InterPro"/>
</dbReference>
<dbReference type="PROSITE" id="PS01166">
    <property type="entry name" value="RNA_POL_BETA"/>
    <property type="match status" value="1"/>
</dbReference>
<evidence type="ECO:0000256" key="15">
    <source>
        <dbReference type="ARBA" id="ARBA00023163"/>
    </source>
</evidence>
<evidence type="ECO:0000256" key="11">
    <source>
        <dbReference type="ARBA" id="ARBA00022723"/>
    </source>
</evidence>
<evidence type="ECO:0000256" key="9">
    <source>
        <dbReference type="ARBA" id="ARBA00022679"/>
    </source>
</evidence>
<dbReference type="CDD" id="cd00653">
    <property type="entry name" value="RNA_pol_B_RPB2"/>
    <property type="match status" value="1"/>
</dbReference>
<evidence type="ECO:0000256" key="1">
    <source>
        <dbReference type="ARBA" id="ARBA00004026"/>
    </source>
</evidence>
<evidence type="ECO:0000256" key="16">
    <source>
        <dbReference type="ARBA" id="ARBA00023242"/>
    </source>
</evidence>
<dbReference type="Pfam" id="PF04565">
    <property type="entry name" value="RNA_pol_Rpb2_3"/>
    <property type="match status" value="1"/>
</dbReference>
<dbReference type="Gene3D" id="3.90.1110.10">
    <property type="entry name" value="RNA polymerase Rpb2, domain 2"/>
    <property type="match status" value="1"/>
</dbReference>
<proteinExistence type="inferred from homology"/>
<dbReference type="Gene3D" id="2.40.50.150">
    <property type="match status" value="1"/>
</dbReference>
<dbReference type="PANTHER" id="PTHR20856">
    <property type="entry name" value="DNA-DIRECTED RNA POLYMERASE I SUBUNIT 2"/>
    <property type="match status" value="1"/>
</dbReference>
<evidence type="ECO:0000256" key="18">
    <source>
        <dbReference type="RuleBase" id="RU000434"/>
    </source>
</evidence>
<evidence type="ECO:0000259" key="22">
    <source>
        <dbReference type="Pfam" id="PF04563"/>
    </source>
</evidence>
<comment type="subunit">
    <text evidence="17">In plastids the minimal PEP RNA polymerase catalytic core is composed of four subunits: alpha, beta, beta', and beta''. When a (nuclear-encoded) sigma factor is associated with the core the holoenzyme is formed, which can initiate transcription.</text>
</comment>
<keyword evidence="14" id="KW-0933">Apicoplast</keyword>
<dbReference type="InterPro" id="IPR037033">
    <property type="entry name" value="DNA-dir_RNAP_su2_hyb_sf"/>
</dbReference>
<sequence>MVEFNVDRMSISHSHVDSFNAFIDHYSVNMVKRIPPVYISCDNEYLSRFLNPNEKPYYVKITVLSLKIGYPTRPGSECIGIKQHMYPRHAKTSHTTYEAPLVVTFGIKFSDTESIVTKELIVGHIPVMVKSKRCNLSGLTPEEMVQQGEDIDEPGGYFIIRGVEKIIRQVIITRSNYPIAIKSENNSLRNVLFTDYSIVMRCQSHDDGCYVTNVLYLTINKRCMFRVLIKNSVVLIPLTLLLRALVPYMSDDELKQKLLQNTIGDEEMTTYYHQFFLDMIRCDPILSDIDFTENRYLYRLGKVCWSRINQYLHPGATFEECAVYFLKYFVIIHAHTNVEKFETLLFMFNKLIKLSRGEIQSESYDSFAFQEILLPGQTYSCILKESLYLALTRIKKIYSTEISYFGRYLQGDVSARSKRKFMDFGENQDSSTLIKQLLSSVALFNYATDKIAPLISKRLLYFLSSGNALNSHFELNQSAGFVVVADRINYHRFASHFRSIHRGNIFTKMRSTEVRRLLGETWGFICPVHTPDGAPCGLLLHISQYAVLVTDPKCDDSISRVKQCLKHLGYCVDLCGNTLITNYFTSKDEKHYIPILVDGIPICTIPSSDSMNVYNQLRQAKLNGNFGMKQHYEIIALPDSKTTYSNISVMTYPGRMIRPVRCVKTGNVEWIGPITQLWSTIAVSEYELSLSHSILESENVNKPHIAPSISETLSLHRNKECNTNVDKFLENAPVSYEFVELKPSGILSVIAALTPFSNHNQSPRNMYQCQMLKQSMGVPYHCETYRSDNKSYRLITPQKPLVTTEEYRKMGYDDYSTGINAIVAVIAHSGFDMEDAMILNKASLDRGAFHGCIYKTKIIDAMPPSAVNKDSHSYYFNNINDAGNLIIKHLDKDGLPSVGQKVKKGMIFCRVEARERQNGEIHITERLEKYDDEEGVIDQVTLVGFSDSSADKSSSSGIKCTRVVIKLRIVRNPVVGDKFASRHGQKGILSMTWPVEDMPFLESGIVPDIIFNPHGLPSRMTVGKLIECMAGKSAAVHGQFQDATCFRKYPKQSKFNNRWIDQNGIKGWNERGQKYASDDEGDDTNHDDVVDYFGKTLLMAGYDYYGTEAMYCGTLGTEIQAHIFVGCIFYQRLRHMVADKAQVRATGPIDTITKQPVKGKKNLGGIRFGEMERDALIAHGTSQLLQDRLMHCSDGHFAYVCPKCGSIISATISSVNSNTGKIQISQCRICKVGCKLVMIPYVLRYVANELATMNIGIKLHLSQLGTPINL</sequence>
<dbReference type="InterPro" id="IPR007641">
    <property type="entry name" value="RNA_pol_Rpb2_7"/>
</dbReference>
<evidence type="ECO:0000256" key="19">
    <source>
        <dbReference type="RuleBase" id="RU363031"/>
    </source>
</evidence>
<evidence type="ECO:0000256" key="14">
    <source>
        <dbReference type="ARBA" id="ARBA00022887"/>
    </source>
</evidence>
<dbReference type="Pfam" id="PF04560">
    <property type="entry name" value="RNA_pol_Rpb2_7"/>
    <property type="match status" value="1"/>
</dbReference>
<dbReference type="Pfam" id="PF04563">
    <property type="entry name" value="RNA_pol_Rpb2_1"/>
    <property type="match status" value="1"/>
</dbReference>
<dbReference type="Gene3D" id="3.90.1800.10">
    <property type="entry name" value="RNA polymerase alpha subunit dimerisation domain"/>
    <property type="match status" value="1"/>
</dbReference>
<gene>
    <name evidence="24" type="ORF">BEWA_006420</name>
</gene>
<feature type="domain" description="RNA polymerase Rpb2" evidence="23">
    <location>
        <begin position="483"/>
        <end position="546"/>
    </location>
</feature>
<comment type="catalytic activity">
    <reaction evidence="19">
        <text>RNA(n) + a ribonucleoside 5'-triphosphate = RNA(n+1) + diphosphate</text>
        <dbReference type="Rhea" id="RHEA:21248"/>
        <dbReference type="Rhea" id="RHEA-COMP:14527"/>
        <dbReference type="Rhea" id="RHEA-COMP:17342"/>
        <dbReference type="ChEBI" id="CHEBI:33019"/>
        <dbReference type="ChEBI" id="CHEBI:61557"/>
        <dbReference type="ChEBI" id="CHEBI:140395"/>
        <dbReference type="EC" id="2.7.7.6"/>
    </reaction>
</comment>
<evidence type="ECO:0000256" key="17">
    <source>
        <dbReference type="ARBA" id="ARBA00026088"/>
    </source>
</evidence>
<dbReference type="InterPro" id="IPR014724">
    <property type="entry name" value="RNA_pol_RPB2_OB-fold"/>
</dbReference>
<dbReference type="GO" id="GO:0008270">
    <property type="term" value="F:zinc ion binding"/>
    <property type="evidence" value="ECO:0007669"/>
    <property type="project" value="UniProtKB-KW"/>
</dbReference>
<comment type="function">
    <text evidence="1 19">DNA-dependent RNA polymerase catalyzes the transcription of DNA into RNA using the four ribonucleoside triphosphates as substrates.</text>
</comment>
<evidence type="ECO:0000256" key="2">
    <source>
        <dbReference type="ARBA" id="ARBA00004123"/>
    </source>
</evidence>
<dbReference type="EMBL" id="CP001670">
    <property type="protein sequence ID" value="AFZ81233.1"/>
    <property type="molecule type" value="Genomic_DNA"/>
</dbReference>
<feature type="domain" description="DNA-directed RNA polymerase subunit 2 hybrid-binding" evidence="20">
    <location>
        <begin position="750"/>
        <end position="1161"/>
    </location>
</feature>
<dbReference type="eggNOG" id="KOG0216">
    <property type="taxonomic scope" value="Eukaryota"/>
</dbReference>
<dbReference type="OrthoDB" id="10248617at2759"/>
<evidence type="ECO:0000313" key="24">
    <source>
        <dbReference type="EMBL" id="AFZ81233.1"/>
    </source>
</evidence>
<keyword evidence="7 19" id="KW-0240">DNA-directed RNA polymerase</keyword>
<dbReference type="STRING" id="1537102.L0B144"/>
<evidence type="ECO:0000256" key="13">
    <source>
        <dbReference type="ARBA" id="ARBA00022833"/>
    </source>
</evidence>
<dbReference type="EC" id="2.7.7.6" evidence="5 19"/>
<feature type="domain" description="RNA polymerase beta subunit protrusion" evidence="22">
    <location>
        <begin position="13"/>
        <end position="386"/>
    </location>
</feature>
<dbReference type="FunFam" id="3.90.1800.10:FF:000004">
    <property type="entry name" value="DNA-directed RNA polymerase subunit beta"/>
    <property type="match status" value="1"/>
</dbReference>
<evidence type="ECO:0000259" key="23">
    <source>
        <dbReference type="Pfam" id="PF04565"/>
    </source>
</evidence>
<dbReference type="Gene3D" id="2.40.270.10">
    <property type="entry name" value="DNA-directed RNA polymerase, subunit 2, domain 6"/>
    <property type="match status" value="1"/>
</dbReference>
<comment type="subcellular location">
    <subcellularLocation>
        <location evidence="2">Nucleus</location>
    </subcellularLocation>
    <subcellularLocation>
        <location evidence="3">Plastid</location>
        <location evidence="3">Apicoplast</location>
    </subcellularLocation>
</comment>
<keyword evidence="12" id="KW-0863">Zinc-finger</keyword>
<dbReference type="GO" id="GO:0003677">
    <property type="term" value="F:DNA binding"/>
    <property type="evidence" value="ECO:0007669"/>
    <property type="project" value="InterPro"/>
</dbReference>
<evidence type="ECO:0000259" key="21">
    <source>
        <dbReference type="Pfam" id="PF04560"/>
    </source>
</evidence>
<dbReference type="GO" id="GO:0005634">
    <property type="term" value="C:nucleus"/>
    <property type="evidence" value="ECO:0007669"/>
    <property type="project" value="UniProtKB-SubCell"/>
</dbReference>
<evidence type="ECO:0000256" key="10">
    <source>
        <dbReference type="ARBA" id="ARBA00022695"/>
    </source>
</evidence>
<keyword evidence="15 19" id="KW-0804">Transcription</keyword>
<dbReference type="RefSeq" id="XP_004830899.1">
    <property type="nucleotide sequence ID" value="XM_004830842.1"/>
</dbReference>
<dbReference type="GO" id="GO:0020011">
    <property type="term" value="C:apicoplast"/>
    <property type="evidence" value="ECO:0007669"/>
    <property type="project" value="UniProtKB-SubCell"/>
</dbReference>
<keyword evidence="9 19" id="KW-0808">Transferase</keyword>
<dbReference type="SUPFAM" id="SSF64484">
    <property type="entry name" value="beta and beta-prime subunits of DNA dependent RNA-polymerase"/>
    <property type="match status" value="1"/>
</dbReference>
<evidence type="ECO:0000256" key="5">
    <source>
        <dbReference type="ARBA" id="ARBA00012418"/>
    </source>
</evidence>
<keyword evidence="25" id="KW-1185">Reference proteome</keyword>
<dbReference type="InterPro" id="IPR007644">
    <property type="entry name" value="RNA_pol_bsu_protrusion"/>
</dbReference>